<keyword evidence="1" id="KW-0949">S-adenosyl-L-methionine</keyword>
<sequence>MKNENFQVSVIVPAFNAAENIEACVRSIQAQTYSPCEIIVVNDASTDNTAEITAELNVKLINMKRNGGAGAARNAGVEVAQGDIVAFTDSDCVAPSSWVEHIVTEFEADPELGVVGGLYHPNNEVSSSVDLLCFFEEEYFWHISSLYSSEAFPPGGNIAMLKEVLKKGSSGLEIMLLKGIASGEDTLVCSELKKISKLKFLDSLFVHHRSPNHWRSYFRRHINRGLSRATLMANRLTVKSDITVEAYGGTNIIFSSMFLALFLISLAVIPFYPEEGVVAAGLFLLLHVQLSQSFFSFAKKRFSEIFSKKKLTLFQSGKVRLLLLVRLFCWICGFAKGFLKHWLFKLKTWLNIFFSVVHFWIPGRISRLFYFVTSKCNARCEFCFNLDNVVNWEERKSEELNLEEVEKVADRFGRLPYITLSGGEPFIRKDLTEVIRIFHERAKTQWVTIPTNGAITENTVKRVKEILQQCPGMFLTVQVSIDSLFEGHDNSRKMPGGFVAMVETLKELAKVRKNFKNLRIQINTCFDDFNVNQIKQIINYCKTHLEYDQQLFYLIREAGELITKGNNHLIPKFIDTLLANEEREWRDNRKTIWHRVVRVLQGLTYKDLVEIKLNEKFIRPCFATEKFVTLYDDGAVSPCEVLEDRMKLGNIKDYDYDFYKLQKLTKMKDLYSKEIVEGKCNCEWQCALPMNMLYDPSVYFRILKGLTSPSKIVQSVSQEVYGEAK</sequence>
<feature type="transmembrane region" description="Helical" evidence="5">
    <location>
        <begin position="278"/>
        <end position="298"/>
    </location>
</feature>
<keyword evidence="4" id="KW-0411">Iron-sulfur</keyword>
<keyword evidence="2" id="KW-0479">Metal-binding</keyword>
<evidence type="ECO:0000256" key="5">
    <source>
        <dbReference type="SAM" id="Phobius"/>
    </source>
</evidence>
<organism evidence="7">
    <name type="scientific">marine metagenome</name>
    <dbReference type="NCBI Taxonomy" id="408172"/>
    <lineage>
        <taxon>unclassified sequences</taxon>
        <taxon>metagenomes</taxon>
        <taxon>ecological metagenomes</taxon>
    </lineage>
</organism>
<dbReference type="CDD" id="cd00761">
    <property type="entry name" value="Glyco_tranf_GTA_type"/>
    <property type="match status" value="1"/>
</dbReference>
<reference evidence="7" key="1">
    <citation type="submission" date="2018-05" db="EMBL/GenBank/DDBJ databases">
        <authorList>
            <person name="Lanie J.A."/>
            <person name="Ng W.-L."/>
            <person name="Kazmierczak K.M."/>
            <person name="Andrzejewski T.M."/>
            <person name="Davidsen T.M."/>
            <person name="Wayne K.J."/>
            <person name="Tettelin H."/>
            <person name="Glass J.I."/>
            <person name="Rusch D."/>
            <person name="Podicherti R."/>
            <person name="Tsui H.-C.T."/>
            <person name="Winkler M.E."/>
        </authorList>
    </citation>
    <scope>NUCLEOTIDE SEQUENCE</scope>
</reference>
<protein>
    <recommendedName>
        <fullName evidence="6">Radical SAM core domain-containing protein</fullName>
    </recommendedName>
</protein>
<dbReference type="CDD" id="cd01335">
    <property type="entry name" value="Radical_SAM"/>
    <property type="match status" value="1"/>
</dbReference>
<dbReference type="SFLD" id="SFLDS00029">
    <property type="entry name" value="Radical_SAM"/>
    <property type="match status" value="1"/>
</dbReference>
<dbReference type="AlphaFoldDB" id="A0A381TKX1"/>
<keyword evidence="3" id="KW-0408">Iron</keyword>
<dbReference type="GO" id="GO:0046872">
    <property type="term" value="F:metal ion binding"/>
    <property type="evidence" value="ECO:0007669"/>
    <property type="project" value="UniProtKB-KW"/>
</dbReference>
<dbReference type="EMBL" id="UINC01004583">
    <property type="protein sequence ID" value="SVA15407.1"/>
    <property type="molecule type" value="Genomic_DNA"/>
</dbReference>
<feature type="transmembrane region" description="Helical" evidence="5">
    <location>
        <begin position="252"/>
        <end position="272"/>
    </location>
</feature>
<evidence type="ECO:0000256" key="3">
    <source>
        <dbReference type="ARBA" id="ARBA00023004"/>
    </source>
</evidence>
<keyword evidence="5" id="KW-0472">Membrane</keyword>
<keyword evidence="5" id="KW-1133">Transmembrane helix</keyword>
<accession>A0A381TKX1</accession>
<dbReference type="GO" id="GO:0003824">
    <property type="term" value="F:catalytic activity"/>
    <property type="evidence" value="ECO:0007669"/>
    <property type="project" value="InterPro"/>
</dbReference>
<dbReference type="SFLD" id="SFLDG01067">
    <property type="entry name" value="SPASM/twitch_domain_containing"/>
    <property type="match status" value="1"/>
</dbReference>
<dbReference type="InterPro" id="IPR058240">
    <property type="entry name" value="rSAM_sf"/>
</dbReference>
<dbReference type="Pfam" id="PF00535">
    <property type="entry name" value="Glycos_transf_2"/>
    <property type="match status" value="1"/>
</dbReference>
<dbReference type="PANTHER" id="PTHR11228">
    <property type="entry name" value="RADICAL SAM DOMAIN PROTEIN"/>
    <property type="match status" value="1"/>
</dbReference>
<dbReference type="GO" id="GO:0051536">
    <property type="term" value="F:iron-sulfur cluster binding"/>
    <property type="evidence" value="ECO:0007669"/>
    <property type="project" value="UniProtKB-KW"/>
</dbReference>
<dbReference type="InterPro" id="IPR029044">
    <property type="entry name" value="Nucleotide-diphossugar_trans"/>
</dbReference>
<evidence type="ECO:0000256" key="4">
    <source>
        <dbReference type="ARBA" id="ARBA00023014"/>
    </source>
</evidence>
<dbReference type="PANTHER" id="PTHR11228:SF7">
    <property type="entry name" value="PQQA PEPTIDE CYCLASE"/>
    <property type="match status" value="1"/>
</dbReference>
<evidence type="ECO:0000256" key="1">
    <source>
        <dbReference type="ARBA" id="ARBA00022691"/>
    </source>
</evidence>
<dbReference type="Gene3D" id="3.90.550.10">
    <property type="entry name" value="Spore Coat Polysaccharide Biosynthesis Protein SpsA, Chain A"/>
    <property type="match status" value="1"/>
</dbReference>
<dbReference type="InterPro" id="IPR001173">
    <property type="entry name" value="Glyco_trans_2-like"/>
</dbReference>
<gene>
    <name evidence="7" type="ORF">METZ01_LOCUS68261</name>
</gene>
<dbReference type="InterPro" id="IPR013785">
    <property type="entry name" value="Aldolase_TIM"/>
</dbReference>
<evidence type="ECO:0000256" key="2">
    <source>
        <dbReference type="ARBA" id="ARBA00022723"/>
    </source>
</evidence>
<dbReference type="SUPFAM" id="SSF102114">
    <property type="entry name" value="Radical SAM enzymes"/>
    <property type="match status" value="1"/>
</dbReference>
<proteinExistence type="predicted"/>
<dbReference type="PROSITE" id="PS51918">
    <property type="entry name" value="RADICAL_SAM"/>
    <property type="match status" value="1"/>
</dbReference>
<feature type="domain" description="Radical SAM core" evidence="6">
    <location>
        <begin position="361"/>
        <end position="595"/>
    </location>
</feature>
<dbReference type="InterPro" id="IPR050377">
    <property type="entry name" value="Radical_SAM_PqqE_MftC-like"/>
</dbReference>
<dbReference type="Pfam" id="PF04055">
    <property type="entry name" value="Radical_SAM"/>
    <property type="match status" value="1"/>
</dbReference>
<dbReference type="InterPro" id="IPR007197">
    <property type="entry name" value="rSAM"/>
</dbReference>
<feature type="transmembrane region" description="Helical" evidence="5">
    <location>
        <begin position="319"/>
        <end position="336"/>
    </location>
</feature>
<evidence type="ECO:0000313" key="7">
    <source>
        <dbReference type="EMBL" id="SVA15407.1"/>
    </source>
</evidence>
<keyword evidence="5" id="KW-0812">Transmembrane</keyword>
<dbReference type="Gene3D" id="3.20.20.70">
    <property type="entry name" value="Aldolase class I"/>
    <property type="match status" value="1"/>
</dbReference>
<name>A0A381TKX1_9ZZZZ</name>
<evidence type="ECO:0000259" key="6">
    <source>
        <dbReference type="PROSITE" id="PS51918"/>
    </source>
</evidence>
<dbReference type="SUPFAM" id="SSF53448">
    <property type="entry name" value="Nucleotide-diphospho-sugar transferases"/>
    <property type="match status" value="1"/>
</dbReference>